<evidence type="ECO:0000313" key="2">
    <source>
        <dbReference type="EMBL" id="QTX03125.1"/>
    </source>
</evidence>
<dbReference type="Gene3D" id="1.10.1760.20">
    <property type="match status" value="1"/>
</dbReference>
<proteinExistence type="predicted"/>
<reference evidence="2" key="1">
    <citation type="submission" date="2020-06" db="EMBL/GenBank/DDBJ databases">
        <title>Complete genome sequence of Candidatus Phytoplasma luffae NCHU2019.</title>
        <authorList>
            <person name="Cho S.-T."/>
            <person name="Tan C.-M."/>
            <person name="Li J.-R."/>
            <person name="Chien Y.-Y."/>
            <person name="Chiu Y.-C."/>
            <person name="Yang J.-Y."/>
            <person name="Kuo C.-H."/>
        </authorList>
    </citation>
    <scope>NUCLEOTIDE SEQUENCE</scope>
    <source>
        <strain evidence="2">NCHU2019</strain>
    </source>
</reference>
<dbReference type="Proteomes" id="UP000672038">
    <property type="component" value="Chromosome"/>
</dbReference>
<feature type="transmembrane region" description="Helical" evidence="1">
    <location>
        <begin position="108"/>
        <end position="127"/>
    </location>
</feature>
<keyword evidence="1" id="KW-0472">Membrane</keyword>
<evidence type="ECO:0000256" key="1">
    <source>
        <dbReference type="SAM" id="Phobius"/>
    </source>
</evidence>
<protein>
    <submittedName>
        <fullName evidence="2">Uncharacterized protein</fullName>
    </submittedName>
</protein>
<accession>A0A975IM61</accession>
<keyword evidence="3" id="KW-1185">Reference proteome</keyword>
<gene>
    <name evidence="2" type="ORF">LFWB_5590</name>
</gene>
<evidence type="ECO:0000313" key="3">
    <source>
        <dbReference type="Proteomes" id="UP000672038"/>
    </source>
</evidence>
<dbReference type="EMBL" id="CP054393">
    <property type="protein sequence ID" value="QTX03125.1"/>
    <property type="molecule type" value="Genomic_DNA"/>
</dbReference>
<feature type="transmembrane region" description="Helical" evidence="1">
    <location>
        <begin position="183"/>
        <end position="209"/>
    </location>
</feature>
<feature type="transmembrane region" description="Helical" evidence="1">
    <location>
        <begin position="45"/>
        <end position="72"/>
    </location>
</feature>
<dbReference type="AlphaFoldDB" id="A0A975IM61"/>
<name>A0A975IM61_LOWBP</name>
<organism evidence="2 3">
    <name type="scientific">Loofah witches'-broom phytoplasma</name>
    <dbReference type="NCBI Taxonomy" id="35773"/>
    <lineage>
        <taxon>Bacteria</taxon>
        <taxon>Bacillati</taxon>
        <taxon>Mycoplasmatota</taxon>
        <taxon>Mollicutes</taxon>
        <taxon>Acholeplasmatales</taxon>
        <taxon>Acholeplasmataceae</taxon>
        <taxon>Candidatus Phytoplasma</taxon>
        <taxon>16SrVIII (Loofah witches'-broom group)</taxon>
    </lineage>
</organism>
<keyword evidence="1" id="KW-0812">Transmembrane</keyword>
<sequence>MLKKIILGSMLISFALMLSKVHEFLLMFNYIKIFKLPNGKFFWPYWYFPIIIMCSIFPFRYSVCFILIYLFLFSFIYSWDKFSQLTAANEVMKWTGEKRKLSILKTETLGTFIPVLSFLFLSIFLNFGKNQTKNNNTKIFSVFALIILIQTMGTFLNGISFWDFYKRSFEKMIKKDTFPDRLVYLYIFLNNLIPMIISNFFHFTLFSFIKPKILENYNNYLEN</sequence>
<keyword evidence="1" id="KW-1133">Transmembrane helix</keyword>
<dbReference type="KEGG" id="pluf:LFWB_5590"/>
<feature type="transmembrane region" description="Helical" evidence="1">
    <location>
        <begin position="139"/>
        <end position="162"/>
    </location>
</feature>